<evidence type="ECO:0000256" key="11">
    <source>
        <dbReference type="RuleBase" id="RU000488"/>
    </source>
</evidence>
<evidence type="ECO:0000313" key="12">
    <source>
        <dbReference type="EMBL" id="KAF7195562.1"/>
    </source>
</evidence>
<feature type="repeat" description="Solcar" evidence="10">
    <location>
        <begin position="116"/>
        <end position="204"/>
    </location>
</feature>
<evidence type="ECO:0000256" key="10">
    <source>
        <dbReference type="PROSITE-ProRule" id="PRU00282"/>
    </source>
</evidence>
<feature type="non-terminal residue" evidence="12">
    <location>
        <position position="309"/>
    </location>
</feature>
<protein>
    <submittedName>
        <fullName evidence="12">Tricarboxylate transport protein</fullName>
    </submittedName>
</protein>
<dbReference type="PANTHER" id="PTHR45788">
    <property type="entry name" value="SUCCINATE/FUMARATE MITOCHONDRIAL TRANSPORTER-RELATED"/>
    <property type="match status" value="1"/>
</dbReference>
<evidence type="ECO:0000256" key="2">
    <source>
        <dbReference type="ARBA" id="ARBA00006375"/>
    </source>
</evidence>
<keyword evidence="6" id="KW-0999">Mitochondrion inner membrane</keyword>
<evidence type="ECO:0000256" key="7">
    <source>
        <dbReference type="ARBA" id="ARBA00022989"/>
    </source>
</evidence>
<evidence type="ECO:0000256" key="6">
    <source>
        <dbReference type="ARBA" id="ARBA00022792"/>
    </source>
</evidence>
<dbReference type="PRINTS" id="PR00926">
    <property type="entry name" value="MITOCARRIER"/>
</dbReference>
<comment type="subcellular location">
    <subcellularLocation>
        <location evidence="1">Mitochondrion inner membrane</location>
        <topology evidence="1">Multi-pass membrane protein</topology>
    </subcellularLocation>
</comment>
<dbReference type="InterPro" id="IPR018108">
    <property type="entry name" value="MCP_transmembrane"/>
</dbReference>
<evidence type="ECO:0000256" key="5">
    <source>
        <dbReference type="ARBA" id="ARBA00022737"/>
    </source>
</evidence>
<accession>A0A8H6RRL9</accession>
<gene>
    <name evidence="12" type="ORF">HII31_03156</name>
</gene>
<dbReference type="EMBL" id="JABCIY010000039">
    <property type="protein sequence ID" value="KAF7195562.1"/>
    <property type="molecule type" value="Genomic_DNA"/>
</dbReference>
<keyword evidence="5" id="KW-0677">Repeat</keyword>
<dbReference type="PROSITE" id="PS50920">
    <property type="entry name" value="SOLCAR"/>
    <property type="match status" value="3"/>
</dbReference>
<evidence type="ECO:0000256" key="8">
    <source>
        <dbReference type="ARBA" id="ARBA00023128"/>
    </source>
</evidence>
<sequence>AVGASASTTRPIALKARETRKLSPLESLLAGGVAGAIEASVTYPTEYLKTRSQLRSASGQTVNALKILQQTISQQGFFGLYTGCSALVAGTAVKAGVRFLAFDSIKNALADDFGRLSTANGILAGMLAGAAESVVAVTPTERIKTALIDDAKGAKRFRSTLHGIIVLVREQGLTGIYRGLVSTTIKQSATSAVRMGTYNAIKSKYVSRYGHSPTGIAETFAMGAASGFMTVYATQPLDTIKTRSQSARGERMSAAIVSIWQDGGLRAFWRGSSMRLGRLLFSGGIVFAAYEQISQLMRLTASGRACGSV</sequence>
<feature type="repeat" description="Solcar" evidence="10">
    <location>
        <begin position="214"/>
        <end position="296"/>
    </location>
</feature>
<keyword evidence="3 11" id="KW-0813">Transport</keyword>
<keyword evidence="4 10" id="KW-0812">Transmembrane</keyword>
<keyword evidence="9 10" id="KW-0472">Membrane</keyword>
<evidence type="ECO:0000256" key="4">
    <source>
        <dbReference type="ARBA" id="ARBA00022692"/>
    </source>
</evidence>
<dbReference type="GO" id="GO:0005743">
    <property type="term" value="C:mitochondrial inner membrane"/>
    <property type="evidence" value="ECO:0007669"/>
    <property type="project" value="UniProtKB-SubCell"/>
</dbReference>
<dbReference type="Pfam" id="PF00153">
    <property type="entry name" value="Mito_carr"/>
    <property type="match status" value="3"/>
</dbReference>
<dbReference type="InterPro" id="IPR023395">
    <property type="entry name" value="MCP_dom_sf"/>
</dbReference>
<name>A0A8H6RRL9_9PEZI</name>
<keyword evidence="8" id="KW-0496">Mitochondrion</keyword>
<evidence type="ECO:0000256" key="1">
    <source>
        <dbReference type="ARBA" id="ARBA00004448"/>
    </source>
</evidence>
<dbReference type="Proteomes" id="UP000660729">
    <property type="component" value="Unassembled WGS sequence"/>
</dbReference>
<dbReference type="GO" id="GO:0006843">
    <property type="term" value="P:mitochondrial citrate transmembrane transport"/>
    <property type="evidence" value="ECO:0007669"/>
    <property type="project" value="TreeGrafter"/>
</dbReference>
<reference evidence="12" key="1">
    <citation type="submission" date="2020-04" db="EMBL/GenBank/DDBJ databases">
        <title>Draft genome resource of the tomato pathogen Pseudocercospora fuligena.</title>
        <authorList>
            <person name="Zaccaron A."/>
        </authorList>
    </citation>
    <scope>NUCLEOTIDE SEQUENCE</scope>
    <source>
        <strain evidence="12">PF001</strain>
    </source>
</reference>
<dbReference type="SUPFAM" id="SSF103506">
    <property type="entry name" value="Mitochondrial carrier"/>
    <property type="match status" value="1"/>
</dbReference>
<dbReference type="PANTHER" id="PTHR45788:SF3">
    <property type="entry name" value="TRICARBOXYLATE TRANSPORT PROTEIN"/>
    <property type="match status" value="1"/>
</dbReference>
<dbReference type="InterPro" id="IPR049563">
    <property type="entry name" value="TXTP-like"/>
</dbReference>
<dbReference type="GO" id="GO:0071913">
    <property type="term" value="F:citrate secondary active transmembrane transporter activity"/>
    <property type="evidence" value="ECO:0007669"/>
    <property type="project" value="TreeGrafter"/>
</dbReference>
<comment type="similarity">
    <text evidence="2 11">Belongs to the mitochondrial carrier (TC 2.A.29) family.</text>
</comment>
<proteinExistence type="inferred from homology"/>
<keyword evidence="7" id="KW-1133">Transmembrane helix</keyword>
<feature type="non-terminal residue" evidence="12">
    <location>
        <position position="1"/>
    </location>
</feature>
<organism evidence="12 13">
    <name type="scientific">Pseudocercospora fuligena</name>
    <dbReference type="NCBI Taxonomy" id="685502"/>
    <lineage>
        <taxon>Eukaryota</taxon>
        <taxon>Fungi</taxon>
        <taxon>Dikarya</taxon>
        <taxon>Ascomycota</taxon>
        <taxon>Pezizomycotina</taxon>
        <taxon>Dothideomycetes</taxon>
        <taxon>Dothideomycetidae</taxon>
        <taxon>Mycosphaerellales</taxon>
        <taxon>Mycosphaerellaceae</taxon>
        <taxon>Pseudocercospora</taxon>
    </lineage>
</organism>
<evidence type="ECO:0000256" key="3">
    <source>
        <dbReference type="ARBA" id="ARBA00022448"/>
    </source>
</evidence>
<evidence type="ECO:0000313" key="13">
    <source>
        <dbReference type="Proteomes" id="UP000660729"/>
    </source>
</evidence>
<dbReference type="OrthoDB" id="44467at2759"/>
<evidence type="ECO:0000256" key="9">
    <source>
        <dbReference type="ARBA" id="ARBA00023136"/>
    </source>
</evidence>
<dbReference type="AlphaFoldDB" id="A0A8H6RRL9"/>
<dbReference type="Gene3D" id="1.50.40.10">
    <property type="entry name" value="Mitochondrial carrier domain"/>
    <property type="match status" value="1"/>
</dbReference>
<feature type="repeat" description="Solcar" evidence="10">
    <location>
        <begin position="22"/>
        <end position="108"/>
    </location>
</feature>
<dbReference type="InterPro" id="IPR002067">
    <property type="entry name" value="MCP"/>
</dbReference>
<comment type="caution">
    <text evidence="12">The sequence shown here is derived from an EMBL/GenBank/DDBJ whole genome shotgun (WGS) entry which is preliminary data.</text>
</comment>
<keyword evidence="13" id="KW-1185">Reference proteome</keyword>